<dbReference type="EMBL" id="SSTI01000008">
    <property type="protein sequence ID" value="THG39264.1"/>
    <property type="molecule type" value="Genomic_DNA"/>
</dbReference>
<evidence type="ECO:0000256" key="2">
    <source>
        <dbReference type="ARBA" id="ARBA00006962"/>
    </source>
</evidence>
<comment type="caution">
    <text evidence="8">The sequence shown here is derived from an EMBL/GenBank/DDBJ whole genome shotgun (WGS) entry which is preliminary data.</text>
</comment>
<evidence type="ECO:0000259" key="7">
    <source>
        <dbReference type="Pfam" id="PF04101"/>
    </source>
</evidence>
<dbReference type="Gene3D" id="3.40.50.2000">
    <property type="entry name" value="Glycogen Phosphorylase B"/>
    <property type="match status" value="2"/>
</dbReference>
<proteinExistence type="inferred from homology"/>
<evidence type="ECO:0000256" key="4">
    <source>
        <dbReference type="ARBA" id="ARBA00022679"/>
    </source>
</evidence>
<evidence type="ECO:0000256" key="1">
    <source>
        <dbReference type="ARBA" id="ARBA00004240"/>
    </source>
</evidence>
<protein>
    <submittedName>
        <fullName evidence="8">Exopolysaccharide biosynthesis protein</fullName>
    </submittedName>
</protein>
<dbReference type="RefSeq" id="WP_136451743.1">
    <property type="nucleotide sequence ID" value="NZ_SSTI01000008.1"/>
</dbReference>
<evidence type="ECO:0000256" key="6">
    <source>
        <dbReference type="SAM" id="MobiDB-lite"/>
    </source>
</evidence>
<keyword evidence="3" id="KW-0328">Glycosyltransferase</keyword>
<evidence type="ECO:0000256" key="5">
    <source>
        <dbReference type="ARBA" id="ARBA00022824"/>
    </source>
</evidence>
<dbReference type="NCBIfam" id="NF046028">
    <property type="entry name" value="GluronsyltaseWelK"/>
    <property type="match status" value="1"/>
</dbReference>
<reference evidence="8 9" key="1">
    <citation type="submission" date="2019-04" db="EMBL/GenBank/DDBJ databases">
        <title>Microbes associate with the intestines of laboratory mice.</title>
        <authorList>
            <person name="Navarre W."/>
            <person name="Wong E."/>
            <person name="Huang K.C."/>
            <person name="Tropini C."/>
            <person name="Ng K."/>
            <person name="Yu B."/>
        </authorList>
    </citation>
    <scope>NUCLEOTIDE SEQUENCE [LARGE SCALE GENOMIC DNA]</scope>
    <source>
        <strain evidence="8 9">NM83_B4-11</strain>
    </source>
</reference>
<feature type="domain" description="Glycosyl transferase family 28 C-terminal" evidence="7">
    <location>
        <begin position="197"/>
        <end position="341"/>
    </location>
</feature>
<dbReference type="Pfam" id="PF04101">
    <property type="entry name" value="Glyco_tran_28_C"/>
    <property type="match status" value="1"/>
</dbReference>
<comment type="similarity">
    <text evidence="2">Belongs to the glycosyltransferase 28 family.</text>
</comment>
<dbReference type="PANTHER" id="PTHR12867">
    <property type="entry name" value="GLYCOSYL TRANSFERASE-RELATED"/>
    <property type="match status" value="1"/>
</dbReference>
<sequence length="382" mass="40994">MDADLSAAPVSKGGRAGTGTDAEPRPLKLALCASGGGHVRQILDLEPVWHAHDFFFVTEDLALGRSIGAQHRTMYVAHCALGQARLGAPFRMIAAAVRNLCQSLRIVLRERPEAVLTTGAGSMFFMLLFARMAGARIILIDSFARFTAPSVFARIAGPLAHVRISQSHASADGWGAHVAFDPLRLIDDERPAKEPIVFATVGATLPFDRLVTLVAAAKRDGLLPEHVILQVGDTSARPDAIEEVHEAIPFPAVQGILQRADIVICHGGTGSLITALQQGCRVIAVPRLFALGEHYDDHQLEICTAFAARGLIEVVDAEQDLATALSRVRARPARMATTDTAPLQAHLDMLLTGWSLERRGVSGKSVEQGFSGGPQVRRAWRG</sequence>
<keyword evidence="4" id="KW-0808">Transferase</keyword>
<comment type="subcellular location">
    <subcellularLocation>
        <location evidence="1">Endoplasmic reticulum</location>
    </subcellularLocation>
</comment>
<organism evidence="8 9">
    <name type="scientific">Sphingomonas olei</name>
    <dbReference type="NCBI Taxonomy" id="1886787"/>
    <lineage>
        <taxon>Bacteria</taxon>
        <taxon>Pseudomonadati</taxon>
        <taxon>Pseudomonadota</taxon>
        <taxon>Alphaproteobacteria</taxon>
        <taxon>Sphingomonadales</taxon>
        <taxon>Sphingomonadaceae</taxon>
        <taxon>Sphingomonas</taxon>
    </lineage>
</organism>
<gene>
    <name evidence="8" type="ORF">E5988_11210</name>
</gene>
<evidence type="ECO:0000256" key="3">
    <source>
        <dbReference type="ARBA" id="ARBA00022676"/>
    </source>
</evidence>
<accession>A0ABY2QG75</accession>
<dbReference type="InterPro" id="IPR007235">
    <property type="entry name" value="Glyco_trans_28_C"/>
</dbReference>
<keyword evidence="9" id="KW-1185">Reference proteome</keyword>
<feature type="region of interest" description="Disordered" evidence="6">
    <location>
        <begin position="1"/>
        <end position="21"/>
    </location>
</feature>
<dbReference type="Proteomes" id="UP000308038">
    <property type="component" value="Unassembled WGS sequence"/>
</dbReference>
<keyword evidence="5" id="KW-0256">Endoplasmic reticulum</keyword>
<evidence type="ECO:0000313" key="9">
    <source>
        <dbReference type="Proteomes" id="UP000308038"/>
    </source>
</evidence>
<dbReference type="PANTHER" id="PTHR12867:SF6">
    <property type="entry name" value="N-ACETYLGLUCOSAMINYLDIPHOSPHODOLICHOL N-ACETYLGLUCOSAMINYLTRANSFERASE"/>
    <property type="match status" value="1"/>
</dbReference>
<dbReference type="SUPFAM" id="SSF53756">
    <property type="entry name" value="UDP-Glycosyltransferase/glycogen phosphorylase"/>
    <property type="match status" value="1"/>
</dbReference>
<dbReference type="InterPro" id="IPR039042">
    <property type="entry name" value="Alg13-like"/>
</dbReference>
<evidence type="ECO:0000313" key="8">
    <source>
        <dbReference type="EMBL" id="THG39264.1"/>
    </source>
</evidence>
<name>A0ABY2QG75_9SPHN</name>